<evidence type="ECO:0000313" key="2">
    <source>
        <dbReference type="Proteomes" id="UP001152607"/>
    </source>
</evidence>
<dbReference type="SUPFAM" id="SSF52047">
    <property type="entry name" value="RNI-like"/>
    <property type="match status" value="1"/>
</dbReference>
<gene>
    <name evidence="1" type="ORF">PDIGIT_LOCUS12338</name>
</gene>
<proteinExistence type="predicted"/>
<evidence type="ECO:0000313" key="1">
    <source>
        <dbReference type="EMBL" id="CAI6339190.1"/>
    </source>
</evidence>
<accession>A0A9W4UNG5</accession>
<dbReference type="Proteomes" id="UP001152607">
    <property type="component" value="Unassembled WGS sequence"/>
</dbReference>
<sequence length="667" mass="75675">MTNLDDLPGDVKRLITAELYKSEADPAIRKVSRVWHDLAEPFIYRGLAWAVDLETLKEDAKRLFTKDDLASKFLEYARYIHISDTPYRYPEPGPSDEDCRLSDISDASIQPACFAGLSVLPRNFDLDEPAYPEFDEVIIGNHGRDREAAERVWEPFVSAFARFRYLTDIVFQSSHPIPPGFMASIEKHHPTCRLHMRSFRFQSLNEAVTDLDERALAMSKNLHSLSIKCATRQSTGMADHNGAAALRTMELAPNLKHVRWLGCRPASSFHLYQARGQPLPRWDGFVPAIINSEGQHRQKLQLESLSFLGYDDYLHETKFAIWDKLVDFSHLKSLTFSTHGEAFLNHITTHDVFPNLKSLGLTLTQTEAQQTDPAGWQTAIEHFTESLRPLSSLHLHGTIHPKLLETIASTHGETLRELAIHPYSNGYNTTGPPLRLTPAMLTSLASQSPHLTTLTLTLKRSMGDRTETACYEALSTLPSLKHLTLGLDCQNPRQRDLAPDPTWSDFDKATQTAPGASPKEYNGHFKIAIVNSALDEYLVRDIWDVLNRRRRAPERLQSFTVHTFGGSAFGSSHPGDLMAIVQHISRKYRAVALNDGGVKVTEMLRKKREEMDATQRAHEKVMIDKYGNKGHDRGSYLVFKHLWPHEDDVDWRKVWRSWPLQRDGSST</sequence>
<keyword evidence="2" id="KW-1185">Reference proteome</keyword>
<name>A0A9W4UNG5_9PLEO</name>
<dbReference type="InterPro" id="IPR032675">
    <property type="entry name" value="LRR_dom_sf"/>
</dbReference>
<organism evidence="1 2">
    <name type="scientific">Periconia digitata</name>
    <dbReference type="NCBI Taxonomy" id="1303443"/>
    <lineage>
        <taxon>Eukaryota</taxon>
        <taxon>Fungi</taxon>
        <taxon>Dikarya</taxon>
        <taxon>Ascomycota</taxon>
        <taxon>Pezizomycotina</taxon>
        <taxon>Dothideomycetes</taxon>
        <taxon>Pleosporomycetidae</taxon>
        <taxon>Pleosporales</taxon>
        <taxon>Massarineae</taxon>
        <taxon>Periconiaceae</taxon>
        <taxon>Periconia</taxon>
    </lineage>
</organism>
<protein>
    <submittedName>
        <fullName evidence="1">Uncharacterized protein</fullName>
    </submittedName>
</protein>
<dbReference type="OrthoDB" id="3945550at2759"/>
<reference evidence="1" key="1">
    <citation type="submission" date="2023-01" db="EMBL/GenBank/DDBJ databases">
        <authorList>
            <person name="Van Ghelder C."/>
            <person name="Rancurel C."/>
        </authorList>
    </citation>
    <scope>NUCLEOTIDE SEQUENCE</scope>
    <source>
        <strain evidence="1">CNCM I-4278</strain>
    </source>
</reference>
<dbReference type="EMBL" id="CAOQHR010000009">
    <property type="protein sequence ID" value="CAI6339190.1"/>
    <property type="molecule type" value="Genomic_DNA"/>
</dbReference>
<dbReference type="AlphaFoldDB" id="A0A9W4UNG5"/>
<comment type="caution">
    <text evidence="1">The sequence shown here is derived from an EMBL/GenBank/DDBJ whole genome shotgun (WGS) entry which is preliminary data.</text>
</comment>
<dbReference type="Gene3D" id="3.80.10.10">
    <property type="entry name" value="Ribonuclease Inhibitor"/>
    <property type="match status" value="1"/>
</dbReference>